<comment type="caution">
    <text evidence="2">The sequence shown here is derived from an EMBL/GenBank/DDBJ whole genome shotgun (WGS) entry which is preliminary data.</text>
</comment>
<name>A0A4C1X2K9_EUMVA</name>
<feature type="compositionally biased region" description="Basic and acidic residues" evidence="1">
    <location>
        <begin position="110"/>
        <end position="125"/>
    </location>
</feature>
<evidence type="ECO:0000256" key="1">
    <source>
        <dbReference type="SAM" id="MobiDB-lite"/>
    </source>
</evidence>
<dbReference type="EMBL" id="BGZK01000696">
    <property type="protein sequence ID" value="GBP56574.1"/>
    <property type="molecule type" value="Genomic_DNA"/>
</dbReference>
<protein>
    <submittedName>
        <fullName evidence="2">Uncharacterized protein</fullName>
    </submittedName>
</protein>
<feature type="region of interest" description="Disordered" evidence="1">
    <location>
        <begin position="110"/>
        <end position="136"/>
    </location>
</feature>
<evidence type="ECO:0000313" key="2">
    <source>
        <dbReference type="EMBL" id="GBP56574.1"/>
    </source>
</evidence>
<evidence type="ECO:0000313" key="3">
    <source>
        <dbReference type="Proteomes" id="UP000299102"/>
    </source>
</evidence>
<feature type="region of interest" description="Disordered" evidence="1">
    <location>
        <begin position="1"/>
        <end position="29"/>
    </location>
</feature>
<feature type="compositionally biased region" description="Polar residues" evidence="1">
    <location>
        <begin position="1"/>
        <end position="11"/>
    </location>
</feature>
<dbReference type="Proteomes" id="UP000299102">
    <property type="component" value="Unassembled WGS sequence"/>
</dbReference>
<accession>A0A4C1X2K9</accession>
<keyword evidence="3" id="KW-1185">Reference proteome</keyword>
<sequence>MVISSAQSTPGQRKELKVQVVSRSGTKRRQTSRASAARLVTVLFRSSMLLAINDEFRKELPLSFLLVLLEGKLPSERADVKQTKALVPAVTIILLTTAIVSSPLKPGRCDGAKVEAPPMRKEKNVEPASASVCSKI</sequence>
<reference evidence="2 3" key="1">
    <citation type="journal article" date="2019" name="Commun. Biol.">
        <title>The bagworm genome reveals a unique fibroin gene that provides high tensile strength.</title>
        <authorList>
            <person name="Kono N."/>
            <person name="Nakamura H."/>
            <person name="Ohtoshi R."/>
            <person name="Tomita M."/>
            <person name="Numata K."/>
            <person name="Arakawa K."/>
        </authorList>
    </citation>
    <scope>NUCLEOTIDE SEQUENCE [LARGE SCALE GENOMIC DNA]</scope>
</reference>
<proteinExistence type="predicted"/>
<gene>
    <name evidence="2" type="ORF">EVAR_80336_1</name>
</gene>
<dbReference type="AlphaFoldDB" id="A0A4C1X2K9"/>
<organism evidence="2 3">
    <name type="scientific">Eumeta variegata</name>
    <name type="common">Bagworm moth</name>
    <name type="synonym">Eumeta japonica</name>
    <dbReference type="NCBI Taxonomy" id="151549"/>
    <lineage>
        <taxon>Eukaryota</taxon>
        <taxon>Metazoa</taxon>
        <taxon>Ecdysozoa</taxon>
        <taxon>Arthropoda</taxon>
        <taxon>Hexapoda</taxon>
        <taxon>Insecta</taxon>
        <taxon>Pterygota</taxon>
        <taxon>Neoptera</taxon>
        <taxon>Endopterygota</taxon>
        <taxon>Lepidoptera</taxon>
        <taxon>Glossata</taxon>
        <taxon>Ditrysia</taxon>
        <taxon>Tineoidea</taxon>
        <taxon>Psychidae</taxon>
        <taxon>Oiketicinae</taxon>
        <taxon>Eumeta</taxon>
    </lineage>
</organism>